<evidence type="ECO:0000313" key="4">
    <source>
        <dbReference type="Proteomes" id="UP000467840"/>
    </source>
</evidence>
<feature type="compositionally biased region" description="Polar residues" evidence="1">
    <location>
        <begin position="116"/>
        <end position="128"/>
    </location>
</feature>
<dbReference type="Pfam" id="PF12937">
    <property type="entry name" value="F-box-like"/>
    <property type="match status" value="1"/>
</dbReference>
<evidence type="ECO:0000259" key="2">
    <source>
        <dbReference type="PROSITE" id="PS50181"/>
    </source>
</evidence>
<dbReference type="Gene3D" id="1.20.1280.50">
    <property type="match status" value="1"/>
</dbReference>
<dbReference type="InterPro" id="IPR036047">
    <property type="entry name" value="F-box-like_dom_sf"/>
</dbReference>
<dbReference type="InterPro" id="IPR001810">
    <property type="entry name" value="F-box_dom"/>
</dbReference>
<dbReference type="SUPFAM" id="SSF81383">
    <property type="entry name" value="F-box domain"/>
    <property type="match status" value="1"/>
</dbReference>
<gene>
    <name evidence="3" type="ORF">GH714_009191</name>
</gene>
<protein>
    <recommendedName>
        <fullName evidence="2">F-box domain-containing protein</fullName>
    </recommendedName>
</protein>
<feature type="region of interest" description="Disordered" evidence="1">
    <location>
        <begin position="116"/>
        <end position="135"/>
    </location>
</feature>
<dbReference type="EMBL" id="JAAGAX010000013">
    <property type="protein sequence ID" value="KAF2294315.1"/>
    <property type="molecule type" value="Genomic_DNA"/>
</dbReference>
<dbReference type="Proteomes" id="UP000467840">
    <property type="component" value="Chromosome 7"/>
</dbReference>
<comment type="caution">
    <text evidence="3">The sequence shown here is derived from an EMBL/GenBank/DDBJ whole genome shotgun (WGS) entry which is preliminary data.</text>
</comment>
<feature type="domain" description="F-box" evidence="2">
    <location>
        <begin position="387"/>
        <end position="433"/>
    </location>
</feature>
<organism evidence="3 4">
    <name type="scientific">Hevea brasiliensis</name>
    <name type="common">Para rubber tree</name>
    <name type="synonym">Siphonia brasiliensis</name>
    <dbReference type="NCBI Taxonomy" id="3981"/>
    <lineage>
        <taxon>Eukaryota</taxon>
        <taxon>Viridiplantae</taxon>
        <taxon>Streptophyta</taxon>
        <taxon>Embryophyta</taxon>
        <taxon>Tracheophyta</taxon>
        <taxon>Spermatophyta</taxon>
        <taxon>Magnoliopsida</taxon>
        <taxon>eudicotyledons</taxon>
        <taxon>Gunneridae</taxon>
        <taxon>Pentapetalae</taxon>
        <taxon>rosids</taxon>
        <taxon>fabids</taxon>
        <taxon>Malpighiales</taxon>
        <taxon>Euphorbiaceae</taxon>
        <taxon>Crotonoideae</taxon>
        <taxon>Micrandreae</taxon>
        <taxon>Hevea</taxon>
    </lineage>
</organism>
<name>A0A6A6L1S5_HEVBR</name>
<dbReference type="CDD" id="cd22165">
    <property type="entry name" value="F-box_AtSKIP22-like"/>
    <property type="match status" value="1"/>
</dbReference>
<feature type="region of interest" description="Disordered" evidence="1">
    <location>
        <begin position="83"/>
        <end position="104"/>
    </location>
</feature>
<sequence length="538" mass="59896">MKLRLRSLQTKETVKVEVPNECTLQQLKETLSHALSSSSSSFCFSLNRKEGLSSSSLQDSLQSLGITSGDLIYFSHNPDVFSRSPQMVGSGSGQSLQEEGRAQHGNLQAQSMNFKESSTFGPNLTGKQETPDQDLSVKETKFLGASASIEKTLILDLPVEGQSDAGDEVIEEQRSLISNTQMGETLETEELSSEEGMDIDNGSLDVDFKRISEPCFLKRVLREELGDDISDNKLLFIAIHAVFLESGFVGFDSVSGLRVDLFHLLEEQSSMSFTTSVSYTLPELLLDDTVTESVILRFQTLGHFVNVYGSLAKNQCLYRSCLNKSRFVPSIGCLLVNCDKGDRMNENDGSSRYYPENEVFELWKIVKDQLALPLLIDLCEKTGLGLPPCLVRLPADLKLRILESLPGVDIARMACVSKEMRYMSSNNDLWKKKFTEEFGTGAGSQGKTNWKARFASSWELKKKRKRQHLFRRIPLPFYIVSEPGPDPFHGPLPMVGGDYDRLPGLGVPFPCGQPGRAFPRFRTRRNFSPNCNLGGFNG</sequence>
<accession>A0A6A6L1S5</accession>
<dbReference type="Gene3D" id="3.40.1000.30">
    <property type="match status" value="1"/>
</dbReference>
<dbReference type="InterPro" id="IPR029071">
    <property type="entry name" value="Ubiquitin-like_domsf"/>
</dbReference>
<dbReference type="Gene3D" id="3.10.20.90">
    <property type="entry name" value="Phosphatidylinositol 3-kinase Catalytic Subunit, Chain A, domain 1"/>
    <property type="match status" value="1"/>
</dbReference>
<keyword evidence="4" id="KW-1185">Reference proteome</keyword>
<dbReference type="SMART" id="SM00256">
    <property type="entry name" value="FBOX"/>
    <property type="match status" value="1"/>
</dbReference>
<dbReference type="PANTHER" id="PTHR47602:SF2">
    <property type="entry name" value="F-BOX PROTEIN SKIP22"/>
    <property type="match status" value="1"/>
</dbReference>
<reference evidence="3 4" key="1">
    <citation type="journal article" date="2020" name="Mol. Plant">
        <title>The Chromosome-Based Rubber Tree Genome Provides New Insights into Spurge Genome Evolution and Rubber Biosynthesis.</title>
        <authorList>
            <person name="Liu J."/>
            <person name="Shi C."/>
            <person name="Shi C.C."/>
            <person name="Li W."/>
            <person name="Zhang Q.J."/>
            <person name="Zhang Y."/>
            <person name="Li K."/>
            <person name="Lu H.F."/>
            <person name="Shi C."/>
            <person name="Zhu S.T."/>
            <person name="Xiao Z.Y."/>
            <person name="Nan H."/>
            <person name="Yue Y."/>
            <person name="Zhu X.G."/>
            <person name="Wu Y."/>
            <person name="Hong X.N."/>
            <person name="Fan G.Y."/>
            <person name="Tong Y."/>
            <person name="Zhang D."/>
            <person name="Mao C.L."/>
            <person name="Liu Y.L."/>
            <person name="Hao S.J."/>
            <person name="Liu W.Q."/>
            <person name="Lv M.Q."/>
            <person name="Zhang H.B."/>
            <person name="Liu Y."/>
            <person name="Hu-Tang G.R."/>
            <person name="Wang J.P."/>
            <person name="Wang J.H."/>
            <person name="Sun Y.H."/>
            <person name="Ni S.B."/>
            <person name="Chen W.B."/>
            <person name="Zhang X.C."/>
            <person name="Jiao Y.N."/>
            <person name="Eichler E.E."/>
            <person name="Li G.H."/>
            <person name="Liu X."/>
            <person name="Gao L.Z."/>
        </authorList>
    </citation>
    <scope>NUCLEOTIDE SEQUENCE [LARGE SCALE GENOMIC DNA]</scope>
    <source>
        <strain evidence="4">cv. GT1</strain>
        <tissue evidence="3">Leaf</tissue>
    </source>
</reference>
<dbReference type="SUPFAM" id="SSF54236">
    <property type="entry name" value="Ubiquitin-like"/>
    <property type="match status" value="1"/>
</dbReference>
<evidence type="ECO:0000313" key="3">
    <source>
        <dbReference type="EMBL" id="KAF2294315.1"/>
    </source>
</evidence>
<evidence type="ECO:0000256" key="1">
    <source>
        <dbReference type="SAM" id="MobiDB-lite"/>
    </source>
</evidence>
<dbReference type="AlphaFoldDB" id="A0A6A6L1S5"/>
<dbReference type="PROSITE" id="PS50181">
    <property type="entry name" value="FBOX"/>
    <property type="match status" value="1"/>
</dbReference>
<proteinExistence type="predicted"/>
<dbReference type="PANTHER" id="PTHR47602">
    <property type="entry name" value="F-BOX PROTEIN SKIP22"/>
    <property type="match status" value="1"/>
</dbReference>